<evidence type="ECO:0000313" key="2">
    <source>
        <dbReference type="Proteomes" id="UP000663866"/>
    </source>
</evidence>
<name>A0A820NHB8_9BILA</name>
<gene>
    <name evidence="1" type="ORF">OVN521_LOCUS34153</name>
</gene>
<keyword evidence="2" id="KW-1185">Reference proteome</keyword>
<feature type="non-terminal residue" evidence="1">
    <location>
        <position position="1"/>
    </location>
</feature>
<protein>
    <submittedName>
        <fullName evidence="1">Uncharacterized protein</fullName>
    </submittedName>
</protein>
<accession>A0A820NHB8</accession>
<dbReference type="EMBL" id="CAJOBG010039646">
    <property type="protein sequence ID" value="CAF4388633.1"/>
    <property type="molecule type" value="Genomic_DNA"/>
</dbReference>
<dbReference type="Proteomes" id="UP000663866">
    <property type="component" value="Unassembled WGS sequence"/>
</dbReference>
<sequence>QVKPSQMKSKSHVNVFKYRHGRTFDTTTISSIDWFNNELLDQFIQW</sequence>
<organism evidence="1 2">
    <name type="scientific">Rotaria magnacalcarata</name>
    <dbReference type="NCBI Taxonomy" id="392030"/>
    <lineage>
        <taxon>Eukaryota</taxon>
        <taxon>Metazoa</taxon>
        <taxon>Spiralia</taxon>
        <taxon>Gnathifera</taxon>
        <taxon>Rotifera</taxon>
        <taxon>Eurotatoria</taxon>
        <taxon>Bdelloidea</taxon>
        <taxon>Philodinida</taxon>
        <taxon>Philodinidae</taxon>
        <taxon>Rotaria</taxon>
    </lineage>
</organism>
<proteinExistence type="predicted"/>
<comment type="caution">
    <text evidence="1">The sequence shown here is derived from an EMBL/GenBank/DDBJ whole genome shotgun (WGS) entry which is preliminary data.</text>
</comment>
<evidence type="ECO:0000313" key="1">
    <source>
        <dbReference type="EMBL" id="CAF4388633.1"/>
    </source>
</evidence>
<reference evidence="1" key="1">
    <citation type="submission" date="2021-02" db="EMBL/GenBank/DDBJ databases">
        <authorList>
            <person name="Nowell W R."/>
        </authorList>
    </citation>
    <scope>NUCLEOTIDE SEQUENCE</scope>
</reference>
<dbReference type="AlphaFoldDB" id="A0A820NHB8"/>